<dbReference type="AlphaFoldDB" id="A0A0K1PPT4"/>
<dbReference type="InterPro" id="IPR019546">
    <property type="entry name" value="TAT_signal_bac_arc"/>
</dbReference>
<evidence type="ECO:0000313" key="2">
    <source>
        <dbReference type="EMBL" id="AKU95391.1"/>
    </source>
</evidence>
<evidence type="ECO:0008006" key="4">
    <source>
        <dbReference type="Google" id="ProtNLM"/>
    </source>
</evidence>
<organism evidence="2 3">
    <name type="scientific">Labilithrix luteola</name>
    <dbReference type="NCBI Taxonomy" id="1391654"/>
    <lineage>
        <taxon>Bacteria</taxon>
        <taxon>Pseudomonadati</taxon>
        <taxon>Myxococcota</taxon>
        <taxon>Polyangia</taxon>
        <taxon>Polyangiales</taxon>
        <taxon>Labilitrichaceae</taxon>
        <taxon>Labilithrix</taxon>
    </lineage>
</organism>
<feature type="signal peptide" evidence="1">
    <location>
        <begin position="1"/>
        <end position="31"/>
    </location>
</feature>
<evidence type="ECO:0000256" key="1">
    <source>
        <dbReference type="SAM" id="SignalP"/>
    </source>
</evidence>
<dbReference type="PROSITE" id="PS51318">
    <property type="entry name" value="TAT"/>
    <property type="match status" value="1"/>
</dbReference>
<dbReference type="NCBIfam" id="TIGR01409">
    <property type="entry name" value="TAT_signal_seq"/>
    <property type="match status" value="1"/>
</dbReference>
<evidence type="ECO:0000313" key="3">
    <source>
        <dbReference type="Proteomes" id="UP000064967"/>
    </source>
</evidence>
<dbReference type="Proteomes" id="UP000064967">
    <property type="component" value="Chromosome"/>
</dbReference>
<dbReference type="STRING" id="1391654.AKJ09_02055"/>
<keyword evidence="3" id="KW-1185">Reference proteome</keyword>
<proteinExistence type="predicted"/>
<gene>
    <name evidence="2" type="ORF">AKJ09_02055</name>
</gene>
<feature type="chain" id="PRO_5005466054" description="Tat (Twin-arginine translocation) pathway signal sequence domain protein" evidence="1">
    <location>
        <begin position="32"/>
        <end position="468"/>
    </location>
</feature>
<sequence length="468" mass="50600">MTMERRNFIKLAGVTGLSLLFPWATSSRANADEQTWGGPYFLHMHAGGGWDPTMFCDGKLTAEGVTPDYENKLVTSVQDVGGIPVPSQTKDGKFLLRDNTNPVEDPVHFFQTVGKSFLVFNGVDTQTNNHDTGTQGVACGHNDVELPSLAALFAGYIAQTRNIPMAFLAGGYYNRTGDVVGASRFPGDKVPLLAQPFMANPNDDKPLVSDFAMQRILALRNDRLVDLQQRATLPRNKRTINALVDASRSGGALGLLKSVAEAPAPAIDTFANDLPPDCKAYLTAAQNGGNPRFIDMGRQLETILRCFAAGVSASATWAQGGFDTHSNHDTNQQTAMANFVSRIRYVMLRAQQLGIKDKLYVLVTSDFGRTPRYNTGNGKDHWNVTSVLLAGPGVSGGRAIGKTDSGQKAMRVAKGNVAQTVADNDSNGVRMHAGHLHREMRRVLNVDKANFIGQFPLPATDEQIPLLG</sequence>
<dbReference type="KEGG" id="llu:AKJ09_02055"/>
<name>A0A0K1PPT4_9BACT</name>
<dbReference type="PANTHER" id="PTHR43737:SF1">
    <property type="entry name" value="DUF1501 DOMAIN-CONTAINING PROTEIN"/>
    <property type="match status" value="1"/>
</dbReference>
<dbReference type="EMBL" id="CP012333">
    <property type="protein sequence ID" value="AKU95391.1"/>
    <property type="molecule type" value="Genomic_DNA"/>
</dbReference>
<dbReference type="InterPro" id="IPR006311">
    <property type="entry name" value="TAT_signal"/>
</dbReference>
<dbReference type="InterPro" id="IPR010869">
    <property type="entry name" value="DUF1501"/>
</dbReference>
<dbReference type="PANTHER" id="PTHR43737">
    <property type="entry name" value="BLL7424 PROTEIN"/>
    <property type="match status" value="1"/>
</dbReference>
<dbReference type="Pfam" id="PF07394">
    <property type="entry name" value="DUF1501"/>
    <property type="match status" value="1"/>
</dbReference>
<accession>A0A0K1PPT4</accession>
<dbReference type="OrthoDB" id="238140at2"/>
<protein>
    <recommendedName>
        <fullName evidence="4">Tat (Twin-arginine translocation) pathway signal sequence domain protein</fullName>
    </recommendedName>
</protein>
<reference evidence="2 3" key="1">
    <citation type="submission" date="2015-08" db="EMBL/GenBank/DDBJ databases">
        <authorList>
            <person name="Babu N.S."/>
            <person name="Beckwith C.J."/>
            <person name="Beseler K.G."/>
            <person name="Brison A."/>
            <person name="Carone J.V."/>
            <person name="Caskin T.P."/>
            <person name="Diamond M."/>
            <person name="Durham M.E."/>
            <person name="Foxe J.M."/>
            <person name="Go M."/>
            <person name="Henderson B.A."/>
            <person name="Jones I.B."/>
            <person name="McGettigan J.A."/>
            <person name="Micheletti S.J."/>
            <person name="Nasrallah M.E."/>
            <person name="Ortiz D."/>
            <person name="Piller C.R."/>
            <person name="Privatt S.R."/>
            <person name="Schneider S.L."/>
            <person name="Sharp S."/>
            <person name="Smith T.C."/>
            <person name="Stanton J.D."/>
            <person name="Ullery H.E."/>
            <person name="Wilson R.J."/>
            <person name="Serrano M.G."/>
            <person name="Buck G."/>
            <person name="Lee V."/>
            <person name="Wang Y."/>
            <person name="Carvalho R."/>
            <person name="Voegtly L."/>
            <person name="Shi R."/>
            <person name="Duckworth R."/>
            <person name="Johnson A."/>
            <person name="Loviza R."/>
            <person name="Walstead R."/>
            <person name="Shah Z."/>
            <person name="Kiflezghi M."/>
            <person name="Wade K."/>
            <person name="Ball S.L."/>
            <person name="Bradley K.W."/>
            <person name="Asai D.J."/>
            <person name="Bowman C.A."/>
            <person name="Russell D.A."/>
            <person name="Pope W.H."/>
            <person name="Jacobs-Sera D."/>
            <person name="Hendrix R.W."/>
            <person name="Hatfull G.F."/>
        </authorList>
    </citation>
    <scope>NUCLEOTIDE SEQUENCE [LARGE SCALE GENOMIC DNA]</scope>
    <source>
        <strain evidence="2 3">DSM 27648</strain>
    </source>
</reference>
<keyword evidence="1" id="KW-0732">Signal</keyword>